<protein>
    <submittedName>
        <fullName evidence="1">Uncharacterized protein</fullName>
    </submittedName>
</protein>
<evidence type="ECO:0000313" key="2">
    <source>
        <dbReference type="Proteomes" id="UP000799753"/>
    </source>
</evidence>
<feature type="non-terminal residue" evidence="1">
    <location>
        <position position="63"/>
    </location>
</feature>
<accession>A0A6A6SF58</accession>
<sequence length="63" mass="7910">MCTEWHYRFRRCGHTRLFRWEYCRGIPERRLNPATGAACPKHQMRYRDNQMDWNCFECMHERA</sequence>
<keyword evidence="2" id="KW-1185">Reference proteome</keyword>
<dbReference type="OrthoDB" id="3869073at2759"/>
<proteinExistence type="predicted"/>
<evidence type="ECO:0000313" key="1">
    <source>
        <dbReference type="EMBL" id="KAF2645912.1"/>
    </source>
</evidence>
<name>A0A6A6SF58_9PLEO</name>
<dbReference type="EMBL" id="MU006777">
    <property type="protein sequence ID" value="KAF2645912.1"/>
    <property type="molecule type" value="Genomic_DNA"/>
</dbReference>
<reference evidence="1" key="1">
    <citation type="journal article" date="2020" name="Stud. Mycol.">
        <title>101 Dothideomycetes genomes: a test case for predicting lifestyles and emergence of pathogens.</title>
        <authorList>
            <person name="Haridas S."/>
            <person name="Albert R."/>
            <person name="Binder M."/>
            <person name="Bloem J."/>
            <person name="Labutti K."/>
            <person name="Salamov A."/>
            <person name="Andreopoulos B."/>
            <person name="Baker S."/>
            <person name="Barry K."/>
            <person name="Bills G."/>
            <person name="Bluhm B."/>
            <person name="Cannon C."/>
            <person name="Castanera R."/>
            <person name="Culley D."/>
            <person name="Daum C."/>
            <person name="Ezra D."/>
            <person name="Gonzalez J."/>
            <person name="Henrissat B."/>
            <person name="Kuo A."/>
            <person name="Liang C."/>
            <person name="Lipzen A."/>
            <person name="Lutzoni F."/>
            <person name="Magnuson J."/>
            <person name="Mondo S."/>
            <person name="Nolan M."/>
            <person name="Ohm R."/>
            <person name="Pangilinan J."/>
            <person name="Park H.-J."/>
            <person name="Ramirez L."/>
            <person name="Alfaro M."/>
            <person name="Sun H."/>
            <person name="Tritt A."/>
            <person name="Yoshinaga Y."/>
            <person name="Zwiers L.-H."/>
            <person name="Turgeon B."/>
            <person name="Goodwin S."/>
            <person name="Spatafora J."/>
            <person name="Crous P."/>
            <person name="Grigoriev I."/>
        </authorList>
    </citation>
    <scope>NUCLEOTIDE SEQUENCE</scope>
    <source>
        <strain evidence="1">CBS 473.64</strain>
    </source>
</reference>
<dbReference type="Proteomes" id="UP000799753">
    <property type="component" value="Unassembled WGS sequence"/>
</dbReference>
<gene>
    <name evidence="1" type="ORF">P280DRAFT_365341</name>
</gene>
<organism evidence="1 2">
    <name type="scientific">Massarina eburnea CBS 473.64</name>
    <dbReference type="NCBI Taxonomy" id="1395130"/>
    <lineage>
        <taxon>Eukaryota</taxon>
        <taxon>Fungi</taxon>
        <taxon>Dikarya</taxon>
        <taxon>Ascomycota</taxon>
        <taxon>Pezizomycotina</taxon>
        <taxon>Dothideomycetes</taxon>
        <taxon>Pleosporomycetidae</taxon>
        <taxon>Pleosporales</taxon>
        <taxon>Massarineae</taxon>
        <taxon>Massarinaceae</taxon>
        <taxon>Massarina</taxon>
    </lineage>
</organism>
<dbReference type="AlphaFoldDB" id="A0A6A6SF58"/>